<name>A0A975FXI5_9CAUL</name>
<evidence type="ECO:0000256" key="3">
    <source>
        <dbReference type="ARBA" id="ARBA00023163"/>
    </source>
</evidence>
<gene>
    <name evidence="5" type="ORF">KCG34_13555</name>
</gene>
<dbReference type="GO" id="GO:0003677">
    <property type="term" value="F:DNA binding"/>
    <property type="evidence" value="ECO:0007669"/>
    <property type="project" value="UniProtKB-KW"/>
</dbReference>
<dbReference type="Gene3D" id="1.10.10.10">
    <property type="entry name" value="Winged helix-like DNA-binding domain superfamily/Winged helix DNA-binding domain"/>
    <property type="match status" value="1"/>
</dbReference>
<dbReference type="Pfam" id="PF00392">
    <property type="entry name" value="GntR"/>
    <property type="match status" value="1"/>
</dbReference>
<evidence type="ECO:0000259" key="4">
    <source>
        <dbReference type="PROSITE" id="PS50949"/>
    </source>
</evidence>
<dbReference type="InterPro" id="IPR036390">
    <property type="entry name" value="WH_DNA-bd_sf"/>
</dbReference>
<dbReference type="CDD" id="cd07377">
    <property type="entry name" value="WHTH_GntR"/>
    <property type="match status" value="1"/>
</dbReference>
<organism evidence="5 6">
    <name type="scientific">Phenylobacterium montanum</name>
    <dbReference type="NCBI Taxonomy" id="2823693"/>
    <lineage>
        <taxon>Bacteria</taxon>
        <taxon>Pseudomonadati</taxon>
        <taxon>Pseudomonadota</taxon>
        <taxon>Alphaproteobacteria</taxon>
        <taxon>Caulobacterales</taxon>
        <taxon>Caulobacteraceae</taxon>
        <taxon>Phenylobacterium</taxon>
    </lineage>
</organism>
<dbReference type="InterPro" id="IPR036388">
    <property type="entry name" value="WH-like_DNA-bd_sf"/>
</dbReference>
<dbReference type="PANTHER" id="PTHR38445">
    <property type="entry name" value="HTH-TYPE TRANSCRIPTIONAL REPRESSOR YTRA"/>
    <property type="match status" value="1"/>
</dbReference>
<sequence>MHTQQQLLSALRLEETGVPIYVQLREQLRAAIGAGLLQPGQQMPTMRQVAVALKIDLNTVRHAYDELERMGVVVLARGRGSFVAEAPSQSADDAEDRTLDLARQTLAAAALSGVDPGRLAERILALAAMKEETR</sequence>
<dbReference type="Proteomes" id="UP000676409">
    <property type="component" value="Chromosome"/>
</dbReference>
<keyword evidence="1" id="KW-0805">Transcription regulation</keyword>
<dbReference type="GO" id="GO:0003700">
    <property type="term" value="F:DNA-binding transcription factor activity"/>
    <property type="evidence" value="ECO:0007669"/>
    <property type="project" value="InterPro"/>
</dbReference>
<evidence type="ECO:0000313" key="5">
    <source>
        <dbReference type="EMBL" id="QUD86126.1"/>
    </source>
</evidence>
<keyword evidence="3" id="KW-0804">Transcription</keyword>
<dbReference type="PANTHER" id="PTHR38445:SF7">
    <property type="entry name" value="GNTR-FAMILY TRANSCRIPTIONAL REGULATOR"/>
    <property type="match status" value="1"/>
</dbReference>
<dbReference type="KEGG" id="caul:KCG34_13555"/>
<evidence type="ECO:0000256" key="2">
    <source>
        <dbReference type="ARBA" id="ARBA00023125"/>
    </source>
</evidence>
<reference evidence="5" key="1">
    <citation type="submission" date="2021-04" db="EMBL/GenBank/DDBJ databases">
        <title>The complete genome sequence of Caulobacter sp. S6.</title>
        <authorList>
            <person name="Tang Y."/>
            <person name="Ouyang W."/>
            <person name="Liu Q."/>
            <person name="Huang B."/>
            <person name="Guo Z."/>
            <person name="Lei P."/>
        </authorList>
    </citation>
    <scope>NUCLEOTIDE SEQUENCE</scope>
    <source>
        <strain evidence="5">S6</strain>
    </source>
</reference>
<protein>
    <submittedName>
        <fullName evidence="5">GntR family transcriptional regulator</fullName>
    </submittedName>
</protein>
<accession>A0A975FXI5</accession>
<dbReference type="RefSeq" id="WP_211936178.1">
    <property type="nucleotide sequence ID" value="NZ_CP073078.1"/>
</dbReference>
<evidence type="ECO:0000313" key="6">
    <source>
        <dbReference type="Proteomes" id="UP000676409"/>
    </source>
</evidence>
<dbReference type="AlphaFoldDB" id="A0A975FXI5"/>
<proteinExistence type="predicted"/>
<keyword evidence="6" id="KW-1185">Reference proteome</keyword>
<evidence type="ECO:0000256" key="1">
    <source>
        <dbReference type="ARBA" id="ARBA00023015"/>
    </source>
</evidence>
<keyword evidence="2" id="KW-0238">DNA-binding</keyword>
<dbReference type="InterPro" id="IPR000524">
    <property type="entry name" value="Tscrpt_reg_HTH_GntR"/>
</dbReference>
<feature type="domain" description="HTH gntR-type" evidence="4">
    <location>
        <begin position="18"/>
        <end position="86"/>
    </location>
</feature>
<dbReference type="SUPFAM" id="SSF46785">
    <property type="entry name" value="Winged helix' DNA-binding domain"/>
    <property type="match status" value="1"/>
</dbReference>
<dbReference type="EMBL" id="CP073078">
    <property type="protein sequence ID" value="QUD86126.1"/>
    <property type="molecule type" value="Genomic_DNA"/>
</dbReference>
<dbReference type="PROSITE" id="PS50949">
    <property type="entry name" value="HTH_GNTR"/>
    <property type="match status" value="1"/>
</dbReference>
<dbReference type="SMART" id="SM00345">
    <property type="entry name" value="HTH_GNTR"/>
    <property type="match status" value="1"/>
</dbReference>